<comment type="caution">
    <text evidence="1">The sequence shown here is derived from an EMBL/GenBank/DDBJ whole genome shotgun (WGS) entry which is preliminary data.</text>
</comment>
<dbReference type="EMBL" id="BJHX01000001">
    <property type="protein sequence ID" value="GDY68741.1"/>
    <property type="molecule type" value="Genomic_DNA"/>
</dbReference>
<accession>A0A4D4M9V5</accession>
<evidence type="ECO:0000313" key="1">
    <source>
        <dbReference type="EMBL" id="GDY68741.1"/>
    </source>
</evidence>
<proteinExistence type="predicted"/>
<gene>
    <name evidence="1" type="ORF">SAV14893_081340</name>
</gene>
<dbReference type="AlphaFoldDB" id="A0A4D4M9V5"/>
<evidence type="ECO:0000313" key="2">
    <source>
        <dbReference type="Proteomes" id="UP000302139"/>
    </source>
</evidence>
<dbReference type="RefSeq" id="WP_037652429.1">
    <property type="nucleotide sequence ID" value="NZ_BAABTN010000050.1"/>
</dbReference>
<organism evidence="1 2">
    <name type="scientific">Streptomyces avermitilis</name>
    <dbReference type="NCBI Taxonomy" id="33903"/>
    <lineage>
        <taxon>Bacteria</taxon>
        <taxon>Bacillati</taxon>
        <taxon>Actinomycetota</taxon>
        <taxon>Actinomycetes</taxon>
        <taxon>Kitasatosporales</taxon>
        <taxon>Streptomycetaceae</taxon>
        <taxon>Streptomyces</taxon>
    </lineage>
</organism>
<sequence length="85" mass="9080">MRTGWTVVRIVVRVHERHAAEVSHGPGLSLPLGCKQSLVKAVAVGVVDLAAQNNDPDAVDRLVVGRQAGPCCFVGVGHNFLDWAR</sequence>
<protein>
    <submittedName>
        <fullName evidence="1">Uncharacterized protein</fullName>
    </submittedName>
</protein>
<name>A0A4D4M9V5_STRAX</name>
<dbReference type="Proteomes" id="UP000302139">
    <property type="component" value="Unassembled WGS sequence"/>
</dbReference>
<reference evidence="1 2" key="1">
    <citation type="submission" date="2019-04" db="EMBL/GenBank/DDBJ databases">
        <title>Draft genome sequences of Streptomyces avermitilis NBRC 14893.</title>
        <authorList>
            <person name="Komaki H."/>
            <person name="Tamura T."/>
            <person name="Hosoyama A."/>
        </authorList>
    </citation>
    <scope>NUCLEOTIDE SEQUENCE [LARGE SCALE GENOMIC DNA]</scope>
    <source>
        <strain evidence="1 2">NBRC 14893</strain>
    </source>
</reference>